<dbReference type="InterPro" id="IPR013083">
    <property type="entry name" value="Znf_RING/FYVE/PHD"/>
</dbReference>
<keyword evidence="8" id="KW-1185">Reference proteome</keyword>
<name>A0ABP1DZ73_9APHY</name>
<dbReference type="Pfam" id="PF00097">
    <property type="entry name" value="zf-C3HC4"/>
    <property type="match status" value="1"/>
</dbReference>
<evidence type="ECO:0000313" key="7">
    <source>
        <dbReference type="EMBL" id="CAL1713088.1"/>
    </source>
</evidence>
<evidence type="ECO:0000256" key="2">
    <source>
        <dbReference type="ARBA" id="ARBA00022771"/>
    </source>
</evidence>
<dbReference type="InterPro" id="IPR018957">
    <property type="entry name" value="Znf_C3HC4_RING-type"/>
</dbReference>
<keyword evidence="3" id="KW-0862">Zinc</keyword>
<gene>
    <name evidence="7" type="ORF">GFSPODELE1_LOCUS9138</name>
</gene>
<organism evidence="7 8">
    <name type="scientific">Somion occarium</name>
    <dbReference type="NCBI Taxonomy" id="3059160"/>
    <lineage>
        <taxon>Eukaryota</taxon>
        <taxon>Fungi</taxon>
        <taxon>Dikarya</taxon>
        <taxon>Basidiomycota</taxon>
        <taxon>Agaricomycotina</taxon>
        <taxon>Agaricomycetes</taxon>
        <taxon>Polyporales</taxon>
        <taxon>Cerrenaceae</taxon>
        <taxon>Somion</taxon>
    </lineage>
</organism>
<dbReference type="Gene3D" id="3.30.40.10">
    <property type="entry name" value="Zinc/RING finger domain, C3HC4 (zinc finger)"/>
    <property type="match status" value="1"/>
</dbReference>
<evidence type="ECO:0000256" key="1">
    <source>
        <dbReference type="ARBA" id="ARBA00022723"/>
    </source>
</evidence>
<feature type="region of interest" description="Disordered" evidence="5">
    <location>
        <begin position="221"/>
        <end position="243"/>
    </location>
</feature>
<feature type="domain" description="RING-type" evidence="6">
    <location>
        <begin position="91"/>
        <end position="154"/>
    </location>
</feature>
<protein>
    <recommendedName>
        <fullName evidence="6">RING-type domain-containing protein</fullName>
    </recommendedName>
</protein>
<keyword evidence="2 4" id="KW-0863">Zinc-finger</keyword>
<dbReference type="SUPFAM" id="SSF57850">
    <property type="entry name" value="RING/U-box"/>
    <property type="match status" value="1"/>
</dbReference>
<feature type="compositionally biased region" description="Basic and acidic residues" evidence="5">
    <location>
        <begin position="229"/>
        <end position="243"/>
    </location>
</feature>
<dbReference type="Proteomes" id="UP001497453">
    <property type="component" value="Chromosome 7"/>
</dbReference>
<evidence type="ECO:0000259" key="6">
    <source>
        <dbReference type="PROSITE" id="PS50089"/>
    </source>
</evidence>
<dbReference type="EMBL" id="OZ037950">
    <property type="protein sequence ID" value="CAL1713088.1"/>
    <property type="molecule type" value="Genomic_DNA"/>
</dbReference>
<keyword evidence="1" id="KW-0479">Metal-binding</keyword>
<proteinExistence type="predicted"/>
<evidence type="ECO:0000256" key="3">
    <source>
        <dbReference type="ARBA" id="ARBA00022833"/>
    </source>
</evidence>
<dbReference type="InterPro" id="IPR001841">
    <property type="entry name" value="Znf_RING"/>
</dbReference>
<dbReference type="PROSITE" id="PS50089">
    <property type="entry name" value="ZF_RING_2"/>
    <property type="match status" value="1"/>
</dbReference>
<evidence type="ECO:0000256" key="5">
    <source>
        <dbReference type="SAM" id="MobiDB-lite"/>
    </source>
</evidence>
<accession>A0ABP1DZ73</accession>
<evidence type="ECO:0000256" key="4">
    <source>
        <dbReference type="PROSITE-ProRule" id="PRU00175"/>
    </source>
</evidence>
<evidence type="ECO:0000313" key="8">
    <source>
        <dbReference type="Proteomes" id="UP001497453"/>
    </source>
</evidence>
<reference evidence="8" key="1">
    <citation type="submission" date="2024-04" db="EMBL/GenBank/DDBJ databases">
        <authorList>
            <person name="Shaw F."/>
            <person name="Minotto A."/>
        </authorList>
    </citation>
    <scope>NUCLEOTIDE SEQUENCE [LARGE SCALE GENOMIC DNA]</scope>
</reference>
<sequence>MTDAFGMRREYRELLQNHPGIATALAESLTNVAILGQPSRLLVSYKSVASTSLSPLIFLFHLCSKIDEFLSSLPKLTEQDIVTSELTDASCPICITPFLALLAEEEMAVAMESPAHHTEELGVTKLQNKCGHVFCRKDIQNWLRGGHNSCPTCRRTLVDVAAQTTPFNVQPPAVAEMIAMLGRVDPFDPVGARDLYEVIDVDVDQVPEADDLFANTDIRLQAQPAPGQGEEHDDRHEFTSMYS</sequence>